<feature type="region of interest" description="Disordered" evidence="1">
    <location>
        <begin position="1"/>
        <end position="22"/>
    </location>
</feature>
<proteinExistence type="predicted"/>
<name>A0A0B0N6Q5_GOSAR</name>
<reference evidence="3" key="1">
    <citation type="submission" date="2014-09" db="EMBL/GenBank/DDBJ databases">
        <authorList>
            <person name="Mudge J."/>
            <person name="Ramaraj T."/>
            <person name="Lindquist I.E."/>
            <person name="Bharti A.K."/>
            <person name="Sundararajan A."/>
            <person name="Cameron C.T."/>
            <person name="Woodward J.E."/>
            <person name="May G.D."/>
            <person name="Brubaker C."/>
            <person name="Broadhvest J."/>
            <person name="Wilkins T.A."/>
        </authorList>
    </citation>
    <scope>NUCLEOTIDE SEQUENCE</scope>
    <source>
        <strain evidence="3">cv. AKA8401</strain>
    </source>
</reference>
<dbReference type="Proteomes" id="UP000032142">
    <property type="component" value="Unassembled WGS sequence"/>
</dbReference>
<gene>
    <name evidence="2" type="ORF">F383_35885</name>
</gene>
<keyword evidence="3" id="KW-1185">Reference proteome</keyword>
<comment type="caution">
    <text evidence="2">The sequence shown here is derived from an EMBL/GenBank/DDBJ whole genome shotgun (WGS) entry which is preliminary data.</text>
</comment>
<organism evidence="2 3">
    <name type="scientific">Gossypium arboreum</name>
    <name type="common">Tree cotton</name>
    <name type="synonym">Gossypium nanking</name>
    <dbReference type="NCBI Taxonomy" id="29729"/>
    <lineage>
        <taxon>Eukaryota</taxon>
        <taxon>Viridiplantae</taxon>
        <taxon>Streptophyta</taxon>
        <taxon>Embryophyta</taxon>
        <taxon>Tracheophyta</taxon>
        <taxon>Spermatophyta</taxon>
        <taxon>Magnoliopsida</taxon>
        <taxon>eudicotyledons</taxon>
        <taxon>Gunneridae</taxon>
        <taxon>Pentapetalae</taxon>
        <taxon>rosids</taxon>
        <taxon>malvids</taxon>
        <taxon>Malvales</taxon>
        <taxon>Malvaceae</taxon>
        <taxon>Malvoideae</taxon>
        <taxon>Gossypium</taxon>
    </lineage>
</organism>
<evidence type="ECO:0000313" key="3">
    <source>
        <dbReference type="Proteomes" id="UP000032142"/>
    </source>
</evidence>
<protein>
    <submittedName>
        <fullName evidence="2">Uncharacterized protein</fullName>
    </submittedName>
</protein>
<dbReference type="EMBL" id="JRRC01495881">
    <property type="protein sequence ID" value="KHG08347.1"/>
    <property type="molecule type" value="Genomic_DNA"/>
</dbReference>
<evidence type="ECO:0000313" key="2">
    <source>
        <dbReference type="EMBL" id="KHG08347.1"/>
    </source>
</evidence>
<evidence type="ECO:0000256" key="1">
    <source>
        <dbReference type="SAM" id="MobiDB-lite"/>
    </source>
</evidence>
<sequence length="45" mass="5372">MDESISPVMRRRDEYSSRRLSMDPKPYEPFLENFDNLRLDSFSGS</sequence>
<accession>A0A0B0N6Q5</accession>
<dbReference type="AlphaFoldDB" id="A0A0B0N6Q5"/>
<feature type="compositionally biased region" description="Basic and acidic residues" evidence="1">
    <location>
        <begin position="10"/>
        <end position="22"/>
    </location>
</feature>